<comment type="caution">
    <text evidence="6">The sequence shown here is derived from an EMBL/GenBank/DDBJ whole genome shotgun (WGS) entry which is preliminary data.</text>
</comment>
<accession>A0ABS0C3X1</accession>
<feature type="transmembrane region" description="Helical" evidence="5">
    <location>
        <begin position="6"/>
        <end position="25"/>
    </location>
</feature>
<sequence>MSIPAIALTVILAAQFTVFGILKLAAVKQMRDRAAHVGMSVTTFRVIGALEVAGAAGLVIGTVWWPVGLAAGIGLVLLMVGAIATHLRVRDKFSEAAPAIVTFFLAISYVALVLTVDR</sequence>
<dbReference type="InterPro" id="IPR032808">
    <property type="entry name" value="DoxX"/>
</dbReference>
<evidence type="ECO:0000256" key="4">
    <source>
        <dbReference type="ARBA" id="ARBA00023136"/>
    </source>
</evidence>
<organism evidence="6 7">
    <name type="scientific">Nocardia abscessus</name>
    <dbReference type="NCBI Taxonomy" id="120957"/>
    <lineage>
        <taxon>Bacteria</taxon>
        <taxon>Bacillati</taxon>
        <taxon>Actinomycetota</taxon>
        <taxon>Actinomycetes</taxon>
        <taxon>Mycobacteriales</taxon>
        <taxon>Nocardiaceae</taxon>
        <taxon>Nocardia</taxon>
    </lineage>
</organism>
<evidence type="ECO:0000313" key="7">
    <source>
        <dbReference type="Proteomes" id="UP000807309"/>
    </source>
</evidence>
<protein>
    <submittedName>
        <fullName evidence="6">DoxX family protein</fullName>
    </submittedName>
</protein>
<keyword evidence="2 5" id="KW-0812">Transmembrane</keyword>
<evidence type="ECO:0000256" key="3">
    <source>
        <dbReference type="ARBA" id="ARBA00022989"/>
    </source>
</evidence>
<dbReference type="EMBL" id="JADLRE010000005">
    <property type="protein sequence ID" value="MBF6225090.1"/>
    <property type="molecule type" value="Genomic_DNA"/>
</dbReference>
<evidence type="ECO:0000313" key="6">
    <source>
        <dbReference type="EMBL" id="MBF6225090.1"/>
    </source>
</evidence>
<keyword evidence="3 5" id="KW-1133">Transmembrane helix</keyword>
<evidence type="ECO:0000256" key="5">
    <source>
        <dbReference type="SAM" id="Phobius"/>
    </source>
</evidence>
<dbReference type="Proteomes" id="UP000807309">
    <property type="component" value="Unassembled WGS sequence"/>
</dbReference>
<feature type="transmembrane region" description="Helical" evidence="5">
    <location>
        <begin position="96"/>
        <end position="116"/>
    </location>
</feature>
<keyword evidence="7" id="KW-1185">Reference proteome</keyword>
<reference evidence="6 7" key="1">
    <citation type="submission" date="2020-10" db="EMBL/GenBank/DDBJ databases">
        <title>Identification of Nocardia species via Next-generation sequencing and recognition of intraspecies genetic diversity.</title>
        <authorList>
            <person name="Li P."/>
            <person name="Li P."/>
            <person name="Lu B."/>
        </authorList>
    </citation>
    <scope>NUCLEOTIDE SEQUENCE [LARGE SCALE GENOMIC DNA]</scope>
    <source>
        <strain evidence="6 7">N-11</strain>
    </source>
</reference>
<dbReference type="RefSeq" id="WP_195032394.1">
    <property type="nucleotide sequence ID" value="NZ_JADLRE010000005.1"/>
</dbReference>
<evidence type="ECO:0000256" key="2">
    <source>
        <dbReference type="ARBA" id="ARBA00022692"/>
    </source>
</evidence>
<feature type="transmembrane region" description="Helical" evidence="5">
    <location>
        <begin position="37"/>
        <end position="57"/>
    </location>
</feature>
<keyword evidence="4 5" id="KW-0472">Membrane</keyword>
<gene>
    <name evidence="6" type="ORF">IU470_08210</name>
</gene>
<name>A0ABS0C3X1_9NOCA</name>
<proteinExistence type="predicted"/>
<evidence type="ECO:0000256" key="1">
    <source>
        <dbReference type="ARBA" id="ARBA00004141"/>
    </source>
</evidence>
<comment type="subcellular location">
    <subcellularLocation>
        <location evidence="1">Membrane</location>
        <topology evidence="1">Multi-pass membrane protein</topology>
    </subcellularLocation>
</comment>
<feature type="transmembrane region" description="Helical" evidence="5">
    <location>
        <begin position="63"/>
        <end position="84"/>
    </location>
</feature>
<dbReference type="Pfam" id="PF13564">
    <property type="entry name" value="DoxX_2"/>
    <property type="match status" value="1"/>
</dbReference>